<sequence precursor="true">MGIEKIIVLLLFSFMCSVPASALMSGQSDNAEKDLVPRFEFPRSGMELARRTRQGEFFDVVGRRAAVFGYENRSCEAWVYPLKILDDFRLSFQLEGYPLEIQGSEIAKSIAVRPEATTFVYSHAAFTVRQIIFTPVDEPAIVMLFDVESVLPLTITASFRPRLRLMWPAGSMTANLSWDERGRVYYLTEETNCLVGMIGSPLAEDISVMPYQEEPRDQPNRFRMRILPDEARRFLIPVVIVGSAEGRGYAQATYNGVLGSIPRLYAKNVEYYANLQRETLEIATPDDKLNRAFAWAKVGIDKGIVDNPMLGTGLVAGFRSSGESERPGFAWYFGRDALWTAFALISYGDWAGVRTALGFLAKYQRADGKIPHEIAQSAALTGWFTNYPYAWASADATPLYVIAHADYWRASGDVEFIRRQWDSIRRAYEFSAKTDTDGNGLIENTGVGHGWVEGGALYPPHEEIYLQGLWIEASRGLAELAALMGDMKLAQTAQANAERARAAVERTYWLADRGFYAFATHRPQMQIAEAERGPNRESRQKRLAELSRATLIDEDTVLPAVALWWGLLDAGRAESELDHLGGGAMMTDWGARLISRESQLYDPLSYHYGSVWPLFTGWVAMGAYRYGRPHIGYQALMANAQLSFEGALGYVTELLSGEFNAAFGRSSHHQVWSEAMVITPLVRGLLGLEARAGGRELRFMPQLPATWDQVSVRRFAIGGERVDLSLRRSAGQLRIDVGRSGAAAGDRSRGLKFTFGPAFPSDARVRAVKLNGRRVPFRIERMGEIQRAIVTIEDESLPFAAVFDYDEGTEVYVEPQPLEPGARSQGLRLLRAFANADGLRLIIEGVGGKTYPLYVRSPREIERASGARVGESVKESGRVKERVIYVTFDGDPERYWRREVAVIFKPARGAKGE</sequence>
<dbReference type="InterPro" id="IPR008928">
    <property type="entry name" value="6-hairpin_glycosidase_sf"/>
</dbReference>
<dbReference type="EMBL" id="CBXV010000002">
    <property type="protein sequence ID" value="CDM64361.1"/>
    <property type="molecule type" value="Genomic_DNA"/>
</dbReference>
<reference evidence="3 4" key="1">
    <citation type="submission" date="2013-12" db="EMBL/GenBank/DDBJ databases">
        <authorList>
            <person name="Stott M."/>
        </authorList>
    </citation>
    <scope>NUCLEOTIDE SEQUENCE [LARGE SCALE GENOMIC DNA]</scope>
    <source>
        <strain evidence="3 4">K22</strain>
    </source>
</reference>
<dbReference type="GO" id="GO:0005975">
    <property type="term" value="P:carbohydrate metabolic process"/>
    <property type="evidence" value="ECO:0007669"/>
    <property type="project" value="InterPro"/>
</dbReference>
<dbReference type="Proteomes" id="UP000031518">
    <property type="component" value="Unassembled WGS sequence"/>
</dbReference>
<dbReference type="SUPFAM" id="SSF48208">
    <property type="entry name" value="Six-hairpin glycosidases"/>
    <property type="match status" value="1"/>
</dbReference>
<keyword evidence="4" id="KW-1185">Reference proteome</keyword>
<organism evidence="3 4">
    <name type="scientific">Pyrinomonas methylaliphatogenes</name>
    <dbReference type="NCBI Taxonomy" id="454194"/>
    <lineage>
        <taxon>Bacteria</taxon>
        <taxon>Pseudomonadati</taxon>
        <taxon>Acidobacteriota</taxon>
        <taxon>Blastocatellia</taxon>
        <taxon>Blastocatellales</taxon>
        <taxon>Pyrinomonadaceae</taxon>
        <taxon>Pyrinomonas</taxon>
    </lineage>
</organism>
<dbReference type="InterPro" id="IPR054491">
    <property type="entry name" value="MGH1-like_GH"/>
</dbReference>
<gene>
    <name evidence="3" type="ORF">PYK22_00354</name>
</gene>
<dbReference type="STRING" id="454194.PYK22_00354"/>
<evidence type="ECO:0000313" key="4">
    <source>
        <dbReference type="Proteomes" id="UP000031518"/>
    </source>
</evidence>
<dbReference type="OrthoDB" id="9759959at2"/>
<feature type="chain" id="PRO_5002110809" evidence="1">
    <location>
        <begin position="23"/>
        <end position="913"/>
    </location>
</feature>
<evidence type="ECO:0000259" key="2">
    <source>
        <dbReference type="Pfam" id="PF22422"/>
    </source>
</evidence>
<dbReference type="Gene3D" id="1.50.10.10">
    <property type="match status" value="1"/>
</dbReference>
<reference evidence="3 4" key="2">
    <citation type="submission" date="2015-01" db="EMBL/GenBank/DDBJ databases">
        <title>Complete genome sequence of Pyrinomonas methylaliphatogenes type strain K22T.</title>
        <authorList>
            <person name="Lee K.C.Y."/>
            <person name="Power J.F."/>
            <person name="Dunfield P.F."/>
            <person name="Morgan X.C."/>
            <person name="Huttenhower C."/>
            <person name="Stott M.B."/>
        </authorList>
    </citation>
    <scope>NUCLEOTIDE SEQUENCE [LARGE SCALE GENOMIC DNA]</scope>
    <source>
        <strain evidence="3 4">K22</strain>
    </source>
</reference>
<dbReference type="RefSeq" id="WP_099606149.1">
    <property type="nucleotide sequence ID" value="NZ_CBXV010000002.1"/>
</dbReference>
<evidence type="ECO:0000313" key="3">
    <source>
        <dbReference type="EMBL" id="CDM64361.1"/>
    </source>
</evidence>
<keyword evidence="1" id="KW-0732">Signal</keyword>
<dbReference type="PANTHER" id="PTHR34987:SF6">
    <property type="entry name" value="ALPHA-L-RHAMNOSIDASE SIX-HAIRPIN GLYCOSIDASE DOMAIN-CONTAINING PROTEIN"/>
    <property type="match status" value="1"/>
</dbReference>
<accession>A0A0B6WTJ7</accession>
<dbReference type="AlphaFoldDB" id="A0A0B6WTJ7"/>
<name>A0A0B6WTJ7_9BACT</name>
<feature type="domain" description="Mannosylglycerate hydrolase MGH1-like glycoside hydrolase" evidence="2">
    <location>
        <begin position="354"/>
        <end position="673"/>
    </location>
</feature>
<protein>
    <submittedName>
        <fullName evidence="3">Glycogen debranching enzyme</fullName>
    </submittedName>
</protein>
<dbReference type="InterPro" id="IPR012341">
    <property type="entry name" value="6hp_glycosidase-like_sf"/>
</dbReference>
<proteinExistence type="predicted"/>
<evidence type="ECO:0000256" key="1">
    <source>
        <dbReference type="SAM" id="SignalP"/>
    </source>
</evidence>
<dbReference type="PANTHER" id="PTHR34987">
    <property type="entry name" value="C, PUTATIVE (AFU_ORTHOLOGUE AFUA_3G02880)-RELATED"/>
    <property type="match status" value="1"/>
</dbReference>
<dbReference type="Pfam" id="PF22422">
    <property type="entry name" value="MGH1-like_GH"/>
    <property type="match status" value="1"/>
</dbReference>
<feature type="signal peptide" evidence="1">
    <location>
        <begin position="1"/>
        <end position="22"/>
    </location>
</feature>